<dbReference type="Pfam" id="PF06074">
    <property type="entry name" value="Portal_Mu"/>
    <property type="match status" value="1"/>
</dbReference>
<evidence type="ECO:0008006" key="4">
    <source>
        <dbReference type="Google" id="ProtNLM"/>
    </source>
</evidence>
<dbReference type="InterPro" id="IPR009279">
    <property type="entry name" value="Portal_Mu"/>
</dbReference>
<dbReference type="Proteomes" id="UP000010408">
    <property type="component" value="Unassembled WGS sequence"/>
</dbReference>
<organism evidence="2 3">
    <name type="scientific">Porphyromonas catoniae F0037</name>
    <dbReference type="NCBI Taxonomy" id="1127696"/>
    <lineage>
        <taxon>Bacteria</taxon>
        <taxon>Pseudomonadati</taxon>
        <taxon>Bacteroidota</taxon>
        <taxon>Bacteroidia</taxon>
        <taxon>Bacteroidales</taxon>
        <taxon>Porphyromonadaceae</taxon>
        <taxon>Porphyromonas</taxon>
    </lineage>
</organism>
<dbReference type="AlphaFoldDB" id="L1NEP7"/>
<dbReference type="STRING" id="1127696.HMPREF9134_00820"/>
<evidence type="ECO:0000256" key="1">
    <source>
        <dbReference type="SAM" id="MobiDB-lite"/>
    </source>
</evidence>
<reference evidence="2 3" key="1">
    <citation type="submission" date="2012-05" db="EMBL/GenBank/DDBJ databases">
        <authorList>
            <person name="Weinstock G."/>
            <person name="Sodergren E."/>
            <person name="Lobos E.A."/>
            <person name="Fulton L."/>
            <person name="Fulton R."/>
            <person name="Courtney L."/>
            <person name="Fronick C."/>
            <person name="O'Laughlin M."/>
            <person name="Godfrey J."/>
            <person name="Wilson R.M."/>
            <person name="Miner T."/>
            <person name="Farmer C."/>
            <person name="Delehaunty K."/>
            <person name="Cordes M."/>
            <person name="Minx P."/>
            <person name="Tomlinson C."/>
            <person name="Chen J."/>
            <person name="Wollam A."/>
            <person name="Pepin K.H."/>
            <person name="Bhonagiri V."/>
            <person name="Zhang X."/>
            <person name="Suruliraj S."/>
            <person name="Warren W."/>
            <person name="Mitreva M."/>
            <person name="Mardis E.R."/>
            <person name="Wilson R.K."/>
        </authorList>
    </citation>
    <scope>NUCLEOTIDE SEQUENCE [LARGE SCALE GENOMIC DNA]</scope>
    <source>
        <strain evidence="2 3">F0037</strain>
    </source>
</reference>
<dbReference type="eggNOG" id="COG4383">
    <property type="taxonomic scope" value="Bacteria"/>
</dbReference>
<feature type="compositionally biased region" description="Basic and acidic residues" evidence="1">
    <location>
        <begin position="422"/>
        <end position="442"/>
    </location>
</feature>
<sequence length="461" mass="52428">MARRKQKKQYHKAATQPTRRITEGIGESTELVDIVLSAPELFYFDIQKYIHAVNSAKSVSFSFRSRLYDMYESALMDLHLAGVLAKRLKGVTKIPIEFNRDGVPDEEINRQLASPWMKHLREEIILAQFWGFSLIQFYTDDEGDIRFYSVPRKHYDPVRQRLLRHQTDTEGTPISEFPNMLFIGSERDLGILAQLLVAVLYKRNNYADWAKYCELYAIPIQEYTYNAGDEETRRQLLKDARARGNNAVYIHPAESNFNFVESSAKSGTSELFKHFTDYWDDQIAIRVLGNTLTTSTSSTGTQALGTIHKEVEEELNEDDCNSVLDVLNYYMLPIFEALGFNVTGGKFVSAKRKEVDTSRQADIYLKMQQLGLPIDADDVYETLGVKKPDDFEEQLAQKQEQSKALAASLEEASNDDTPPPEEPSKGKKKEKEKGDKSLKDSLAHFFGLAPGEPPLGADNDF</sequence>
<accession>L1NEP7</accession>
<gene>
    <name evidence="2" type="ORF">HMPREF9134_00820</name>
</gene>
<evidence type="ECO:0000313" key="3">
    <source>
        <dbReference type="Proteomes" id="UP000010408"/>
    </source>
</evidence>
<dbReference type="EMBL" id="AMEQ01000024">
    <property type="protein sequence ID" value="EKY01760.1"/>
    <property type="molecule type" value="Genomic_DNA"/>
</dbReference>
<protein>
    <recommendedName>
        <fullName evidence="4">DUF935 family protein</fullName>
    </recommendedName>
</protein>
<dbReference type="PATRIC" id="fig|1127696.3.peg.738"/>
<evidence type="ECO:0000313" key="2">
    <source>
        <dbReference type="EMBL" id="EKY01760.1"/>
    </source>
</evidence>
<proteinExistence type="predicted"/>
<name>L1NEP7_9PORP</name>
<dbReference type="HOGENOM" id="CLU_051131_0_0_10"/>
<comment type="caution">
    <text evidence="2">The sequence shown here is derived from an EMBL/GenBank/DDBJ whole genome shotgun (WGS) entry which is preliminary data.</text>
</comment>
<feature type="region of interest" description="Disordered" evidence="1">
    <location>
        <begin position="398"/>
        <end position="461"/>
    </location>
</feature>
<dbReference type="RefSeq" id="WP_005469105.1">
    <property type="nucleotide sequence ID" value="NZ_KB291045.1"/>
</dbReference>